<dbReference type="SUPFAM" id="SSF52540">
    <property type="entry name" value="P-loop containing nucleoside triphosphate hydrolases"/>
    <property type="match status" value="1"/>
</dbReference>
<comment type="caution">
    <text evidence="4">The sequence shown here is derived from an EMBL/GenBank/DDBJ whole genome shotgun (WGS) entry which is preliminary data.</text>
</comment>
<feature type="domain" description="DUF8128" evidence="3">
    <location>
        <begin position="14"/>
        <end position="369"/>
    </location>
</feature>
<keyword evidence="5" id="KW-1185">Reference proteome</keyword>
<feature type="region of interest" description="Disordered" evidence="1">
    <location>
        <begin position="831"/>
        <end position="863"/>
    </location>
</feature>
<evidence type="ECO:0000313" key="5">
    <source>
        <dbReference type="Proteomes" id="UP001430455"/>
    </source>
</evidence>
<organism evidence="4 5">
    <name type="scientific">Haloarcula nitratireducens</name>
    <dbReference type="NCBI Taxonomy" id="2487749"/>
    <lineage>
        <taxon>Archaea</taxon>
        <taxon>Methanobacteriati</taxon>
        <taxon>Methanobacteriota</taxon>
        <taxon>Stenosarchaea group</taxon>
        <taxon>Halobacteria</taxon>
        <taxon>Halobacteriales</taxon>
        <taxon>Haloarculaceae</taxon>
        <taxon>Haloarcula</taxon>
    </lineage>
</organism>
<reference evidence="4 5" key="1">
    <citation type="submission" date="2021-06" db="EMBL/GenBank/DDBJ databases">
        <title>Halomicroarcula sp. a new haloarchaeum isolated from saline soil.</title>
        <authorList>
            <person name="Duran-Viseras A."/>
            <person name="Sanchez-Porro C."/>
            <person name="Ventosa A."/>
        </authorList>
    </citation>
    <scope>NUCLEOTIDE SEQUENCE [LARGE SCALE GENOMIC DNA]</scope>
    <source>
        <strain evidence="4 5">F27</strain>
    </source>
</reference>
<dbReference type="Gene3D" id="3.40.50.300">
    <property type="entry name" value="P-loop containing nucleotide triphosphate hydrolases"/>
    <property type="match status" value="2"/>
</dbReference>
<dbReference type="InterPro" id="IPR027417">
    <property type="entry name" value="P-loop_NTPase"/>
</dbReference>
<dbReference type="InterPro" id="IPR051162">
    <property type="entry name" value="T4SS_component"/>
</dbReference>
<evidence type="ECO:0000259" key="3">
    <source>
        <dbReference type="Pfam" id="PF26449"/>
    </source>
</evidence>
<dbReference type="Pfam" id="PF10412">
    <property type="entry name" value="TrwB_AAD_bind"/>
    <property type="match status" value="1"/>
</dbReference>
<evidence type="ECO:0000313" key="4">
    <source>
        <dbReference type="EMBL" id="MBX0296761.1"/>
    </source>
</evidence>
<dbReference type="Pfam" id="PF26449">
    <property type="entry name" value="DUF8128"/>
    <property type="match status" value="1"/>
</dbReference>
<evidence type="ECO:0000256" key="1">
    <source>
        <dbReference type="SAM" id="MobiDB-lite"/>
    </source>
</evidence>
<feature type="region of interest" description="Disordered" evidence="1">
    <location>
        <begin position="1"/>
        <end position="20"/>
    </location>
</feature>
<feature type="compositionally biased region" description="Low complexity" evidence="1">
    <location>
        <begin position="9"/>
        <end position="20"/>
    </location>
</feature>
<dbReference type="InterPro" id="IPR058441">
    <property type="entry name" value="DUF8128"/>
</dbReference>
<feature type="domain" description="Type IV secretion system coupling protein TraD DNA-binding" evidence="2">
    <location>
        <begin position="432"/>
        <end position="730"/>
    </location>
</feature>
<dbReference type="PANTHER" id="PTHR30121:SF6">
    <property type="entry name" value="SLR6007 PROTEIN"/>
    <property type="match status" value="1"/>
</dbReference>
<accession>A0AAW4PFV3</accession>
<protein>
    <submittedName>
        <fullName evidence="4">Type IV secretion system DNA-binding domain-containing protein</fullName>
    </submittedName>
</protein>
<gene>
    <name evidence="4" type="ORF">EGH23_17935</name>
</gene>
<dbReference type="Proteomes" id="UP001430455">
    <property type="component" value="Unassembled WGS sequence"/>
</dbReference>
<dbReference type="InterPro" id="IPR019476">
    <property type="entry name" value="T4SS_TraD_DNA-bd"/>
</dbReference>
<dbReference type="EMBL" id="RKLT01000010">
    <property type="protein sequence ID" value="MBX0296761.1"/>
    <property type="molecule type" value="Genomic_DNA"/>
</dbReference>
<dbReference type="GO" id="GO:0003677">
    <property type="term" value="F:DNA binding"/>
    <property type="evidence" value="ECO:0007669"/>
    <property type="project" value="UniProtKB-KW"/>
</dbReference>
<dbReference type="PANTHER" id="PTHR30121">
    <property type="entry name" value="UNCHARACTERIZED PROTEIN YJGR-RELATED"/>
    <property type="match status" value="1"/>
</dbReference>
<keyword evidence="4" id="KW-0238">DNA-binding</keyword>
<dbReference type="RefSeq" id="WP_220581351.1">
    <property type="nucleotide sequence ID" value="NZ_RKLT01000010.1"/>
</dbReference>
<evidence type="ECO:0000259" key="2">
    <source>
        <dbReference type="Pfam" id="PF10412"/>
    </source>
</evidence>
<proteinExistence type="predicted"/>
<sequence>MGLFDRFASTTDTETSGYETTQVDADLAEALTSPGERDAISVRPHTDNGGIEAMDSVLESLHSVETSSGLLRGSDENISPAHSFEVRYTRPNDGGDRVLSLRYVAGDDRTDGPLERQLTSQYPDSQLSRTSSELLSGSGVEGRHIAGARLQLRRYTLYPIKNVDLPGFTTDPMGSILEEMVGQQAEDATDADVVVQIQFKPAQRDWTDGIENGHGVLDDSDERVRGDPSIKSLAMNLREPTFEKQWRVFTRETIEYPPSKVEKQVAKLLEEQQGEKGWRLCLRVFAISDDPDVAISRASSTAGMFRNFYENNAEQTFVPDPLDGRELRNVVEKAAEREWADQGIVKAQREVSGLLNVPEADHVATNKMRWSMSRPGEGIPPGTPRFDFQAHDVAGADDDVQQVAMLDESSVGNPYWYGFGSRHGVEAGVTPETLETHQFVGGGTGKGKTTWLVNFASQVMQRGHGALIFDPKGKDADEFVREWPDDRDREDFVFVDLTDEFDKQVRFNFLEVPSDADPDSRQFASTVEALCDDLASMVALAGGQDNYWGARMDRVVRTFIRGMAKSGKTCTLLDLAALCTAEENRERFTEWMDRERLQFIKRTAERIEGFDDADLEPLAGRLDQWIQNDAIRDLIAARESTVSIRDVVREGKVVVVRNAPSSGETEKRLFATALIRRAWVAVRENTDAPPFYVICDEFDSIVSERTDIASILSEARAFEFCLTLSCQNPSNQLPERVQKAIENQCETFISFNPGGRDDARLIAGQHSRDVEQADLTNLSKYRFYMRTHDADDELTHSYKVDAFPPVGDVRERVSGEAGLSDDKLTQLKRESVEQYGEEAESPAQQRQASHFYGEGSDVETDDGDIRRDDQAAERAVLKAVFDESIHADDLETGGFVPKGDAEARIRDYLDAGGDGIADVWDIVERVPEDLLDRNHRDGETHLRTTDRGQSEVFASGDDENAGGLEHRQLLRDSYVPLTRLGLCVDIVQQDGNGGLPDARATPEPMRDVDVEALSLAETRVVAENFAEDYPTLDRLTGGETVSVEAECETSTKPGQTIRNLAQAVDRDERCLFVARPDAAQRVKGALSDPPLLAGGDSEGDRRFYNRRDLRIDGDRMLRPADAHNSVWRFDADREVYILSDSEGRELATFDDSDAIYEDVEAYPETEGDLDDPEAWRPVKQPVIPERLFNDETVDCNDWNLVVLDPDELATDLAFRADGELTPLRRDQETAIEGDHPNPEDLDVSEGARALYDCLLTYGEAVTVSEAVDLAAADGRDCLAVSRRTISKRIDELTDVGALVEGDYRQDAGTEYQVA</sequence>
<name>A0AAW4PFV3_9EURY</name>